<dbReference type="RefSeq" id="WP_381082836.1">
    <property type="nucleotide sequence ID" value="NZ_JBHUDX010000042.1"/>
</dbReference>
<dbReference type="Proteomes" id="UP001597261">
    <property type="component" value="Unassembled WGS sequence"/>
</dbReference>
<evidence type="ECO:0000313" key="1">
    <source>
        <dbReference type="EMBL" id="MFD1659569.1"/>
    </source>
</evidence>
<protein>
    <recommendedName>
        <fullName evidence="3">Cytochrome c</fullName>
    </recommendedName>
</protein>
<dbReference type="SUPFAM" id="SSF46626">
    <property type="entry name" value="Cytochrome c"/>
    <property type="match status" value="1"/>
</dbReference>
<keyword evidence="2" id="KW-1185">Reference proteome</keyword>
<sequence length="137" mass="14174">MAKRGLWMIPAVVLLGSAGALGVYAVTRPDALPAVEAGQAGLGQYPQADFTLAEGSGKGLVEAYCTACHSLAPIVTHGGFTAKQWAKEVDKMRTNYGAPIDDATAAQITSYLQTHYTVPPPLPLKGTAGDVYGKPGS</sequence>
<reference evidence="2" key="1">
    <citation type="journal article" date="2019" name="Int. J. Syst. Evol. Microbiol.">
        <title>The Global Catalogue of Microorganisms (GCM) 10K type strain sequencing project: providing services to taxonomists for standard genome sequencing and annotation.</title>
        <authorList>
            <consortium name="The Broad Institute Genomics Platform"/>
            <consortium name="The Broad Institute Genome Sequencing Center for Infectious Disease"/>
            <person name="Wu L."/>
            <person name="Ma J."/>
        </authorList>
    </citation>
    <scope>NUCLEOTIDE SEQUENCE [LARGE SCALE GENOMIC DNA]</scope>
    <source>
        <strain evidence="2">CGMCC 1.12470</strain>
    </source>
</reference>
<comment type="caution">
    <text evidence="1">The sequence shown here is derived from an EMBL/GenBank/DDBJ whole genome shotgun (WGS) entry which is preliminary data.</text>
</comment>
<dbReference type="InterPro" id="IPR036909">
    <property type="entry name" value="Cyt_c-like_dom_sf"/>
</dbReference>
<organism evidence="1 2">
    <name type="scientific">Streptomyces caeni</name>
    <dbReference type="NCBI Taxonomy" id="2307231"/>
    <lineage>
        <taxon>Bacteria</taxon>
        <taxon>Bacillati</taxon>
        <taxon>Actinomycetota</taxon>
        <taxon>Actinomycetes</taxon>
        <taxon>Kitasatosporales</taxon>
        <taxon>Streptomycetaceae</taxon>
        <taxon>Streptomyces</taxon>
    </lineage>
</organism>
<dbReference type="Gene3D" id="1.10.760.10">
    <property type="entry name" value="Cytochrome c-like domain"/>
    <property type="match status" value="1"/>
</dbReference>
<dbReference type="EMBL" id="JBHUDX010000042">
    <property type="protein sequence ID" value="MFD1659569.1"/>
    <property type="molecule type" value="Genomic_DNA"/>
</dbReference>
<accession>A0ABW4IQC1</accession>
<evidence type="ECO:0000313" key="2">
    <source>
        <dbReference type="Proteomes" id="UP001597261"/>
    </source>
</evidence>
<name>A0ABW4IQC1_9ACTN</name>
<evidence type="ECO:0008006" key="3">
    <source>
        <dbReference type="Google" id="ProtNLM"/>
    </source>
</evidence>
<proteinExistence type="predicted"/>
<gene>
    <name evidence="1" type="ORF">ACFSL4_15515</name>
</gene>